<reference evidence="2" key="1">
    <citation type="submission" date="2021-02" db="EMBL/GenBank/DDBJ databases">
        <title>First Annotated Genome of the Yellow-green Alga Tribonema minus.</title>
        <authorList>
            <person name="Mahan K.M."/>
        </authorList>
    </citation>
    <scope>NUCLEOTIDE SEQUENCE</scope>
    <source>
        <strain evidence="2">UTEX B ZZ1240</strain>
    </source>
</reference>
<dbReference type="AlphaFoldDB" id="A0A835Z4H8"/>
<keyword evidence="3" id="KW-1185">Reference proteome</keyword>
<gene>
    <name evidence="2" type="ORF">JKP88DRAFT_241244</name>
</gene>
<evidence type="ECO:0000259" key="1">
    <source>
        <dbReference type="Pfam" id="PF01755"/>
    </source>
</evidence>
<name>A0A835Z4H8_9STRA</name>
<proteinExistence type="predicted"/>
<dbReference type="EMBL" id="JAFCMP010000223">
    <property type="protein sequence ID" value="KAG5182959.1"/>
    <property type="molecule type" value="Genomic_DNA"/>
</dbReference>
<dbReference type="OrthoDB" id="433738at2759"/>
<dbReference type="Proteomes" id="UP000664859">
    <property type="component" value="Unassembled WGS sequence"/>
</dbReference>
<dbReference type="InterPro" id="IPR002654">
    <property type="entry name" value="Glyco_trans_25"/>
</dbReference>
<accession>A0A835Z4H8</accession>
<evidence type="ECO:0000313" key="2">
    <source>
        <dbReference type="EMBL" id="KAG5182959.1"/>
    </source>
</evidence>
<feature type="domain" description="Glycosyl transferase family 25" evidence="1">
    <location>
        <begin position="376"/>
        <end position="487"/>
    </location>
</feature>
<comment type="caution">
    <text evidence="2">The sequence shown here is derived from an EMBL/GenBank/DDBJ whole genome shotgun (WGS) entry which is preliminary data.</text>
</comment>
<organism evidence="2 3">
    <name type="scientific">Tribonema minus</name>
    <dbReference type="NCBI Taxonomy" id="303371"/>
    <lineage>
        <taxon>Eukaryota</taxon>
        <taxon>Sar</taxon>
        <taxon>Stramenopiles</taxon>
        <taxon>Ochrophyta</taxon>
        <taxon>PX clade</taxon>
        <taxon>Xanthophyceae</taxon>
        <taxon>Tribonematales</taxon>
        <taxon>Tribonemataceae</taxon>
        <taxon>Tribonema</taxon>
    </lineage>
</organism>
<sequence length="618" mass="68294">MGAGRSSDMGAGASCRGNTFNGLVSKLRQSKCVAGPFTVIGLVHPTLPPVLLFGERHDARDVGSGCTLLSSLLLETLSCDSSCAEQMHIFLEAEEEDFAGHQHMPFDERAVDEDGKFTIALNGAKRLAQEWLEACGARIHFADLLYEFRGVEPNLDEHAAKVALVDTAAKIVHLFFRTTLSIDPHAATAQQCFDLLYYACWDVIAEADSRVAEGAFTHMRALREAALLNDDPQWYADQKFVLLCIVTDVLAVTDMLSTSESSCNIGYWGAMHAWGQAGFLEDVGYVTVLEWSNEGEGAAFFEGDVAGRLPRERRASVPLPNMDGLIMCTSYVINLDRDADKWKTICKRAGRVLTRFPAITGATASCRPWYMNPMMWGCLCSHRKLWKKAASSSKPFLILEDDCLFCDDFEAEVSVVMQTVPSDWDVVALGYVSSDVTGDALIAAAVNPFMKRRPLRRVNDDWWEPGYFIGSHCYFITPKGARKLCASDEAYHTDAVICRNRSIRLYCPATSLASQVQRTGGPRYSQDLTWKWLMVEPTFAVGPLTVRPVHLIAAYAAVVGMALSGSRFKMLAAQVAIALPVFQYLSTYSHIKHSERESRQHAKEDSPVDNSILFINGG</sequence>
<protein>
    <recommendedName>
        <fullName evidence="1">Glycosyl transferase family 25 domain-containing protein</fullName>
    </recommendedName>
</protein>
<dbReference type="Pfam" id="PF01755">
    <property type="entry name" value="Glyco_transf_25"/>
    <property type="match status" value="1"/>
</dbReference>
<evidence type="ECO:0000313" key="3">
    <source>
        <dbReference type="Proteomes" id="UP000664859"/>
    </source>
</evidence>